<evidence type="ECO:0000256" key="2">
    <source>
        <dbReference type="SAM" id="Phobius"/>
    </source>
</evidence>
<reference evidence="3 4" key="1">
    <citation type="journal article" date="2016" name="Nat. Commun.">
        <title>Thousands of microbial genomes shed light on interconnected biogeochemical processes in an aquifer system.</title>
        <authorList>
            <person name="Anantharaman K."/>
            <person name="Brown C.T."/>
            <person name="Hug L.A."/>
            <person name="Sharon I."/>
            <person name="Castelle C.J."/>
            <person name="Probst A.J."/>
            <person name="Thomas B.C."/>
            <person name="Singh A."/>
            <person name="Wilkins M.J."/>
            <person name="Karaoz U."/>
            <person name="Brodie E.L."/>
            <person name="Williams K.H."/>
            <person name="Hubbard S.S."/>
            <person name="Banfield J.F."/>
        </authorList>
    </citation>
    <scope>NUCLEOTIDE SEQUENCE [LARGE SCALE GENOMIC DNA]</scope>
</reference>
<keyword evidence="2" id="KW-0812">Transmembrane</keyword>
<dbReference type="InterPro" id="IPR012902">
    <property type="entry name" value="N_methyl_site"/>
</dbReference>
<evidence type="ECO:0000313" key="4">
    <source>
        <dbReference type="Proteomes" id="UP000176800"/>
    </source>
</evidence>
<dbReference type="Proteomes" id="UP000176800">
    <property type="component" value="Unassembled WGS sequence"/>
</dbReference>
<name>A0A1G2U5P3_9BACT</name>
<keyword evidence="1" id="KW-0488">Methylation</keyword>
<dbReference type="Pfam" id="PF07963">
    <property type="entry name" value="N_methyl"/>
    <property type="match status" value="1"/>
</dbReference>
<feature type="transmembrane region" description="Helical" evidence="2">
    <location>
        <begin position="20"/>
        <end position="41"/>
    </location>
</feature>
<dbReference type="EMBL" id="MHWE01000010">
    <property type="protein sequence ID" value="OHB04192.1"/>
    <property type="molecule type" value="Genomic_DNA"/>
</dbReference>
<evidence type="ECO:0000256" key="1">
    <source>
        <dbReference type="ARBA" id="ARBA00022481"/>
    </source>
</evidence>
<proteinExistence type="predicted"/>
<keyword evidence="2" id="KW-0472">Membrane</keyword>
<protein>
    <recommendedName>
        <fullName evidence="5">Type II secretion system protein GspG C-terminal domain-containing protein</fullName>
    </recommendedName>
</protein>
<dbReference type="PRINTS" id="PR00813">
    <property type="entry name" value="BCTERIALGSPG"/>
</dbReference>
<dbReference type="InterPro" id="IPR045584">
    <property type="entry name" value="Pilin-like"/>
</dbReference>
<organism evidence="3 4">
    <name type="scientific">Candidatus Zambryskibacteria bacterium RIFCSPLOWO2_01_FULL_45_21</name>
    <dbReference type="NCBI Taxonomy" id="1802761"/>
    <lineage>
        <taxon>Bacteria</taxon>
        <taxon>Candidatus Zambryskiibacteriota</taxon>
    </lineage>
</organism>
<dbReference type="AlphaFoldDB" id="A0A1G2U5P3"/>
<dbReference type="GO" id="GO:0015627">
    <property type="term" value="C:type II protein secretion system complex"/>
    <property type="evidence" value="ECO:0007669"/>
    <property type="project" value="InterPro"/>
</dbReference>
<dbReference type="Gene3D" id="3.30.700.10">
    <property type="entry name" value="Glycoprotein, Type 4 Pilin"/>
    <property type="match status" value="1"/>
</dbReference>
<accession>A0A1G2U5P3</accession>
<dbReference type="GO" id="GO:0015628">
    <property type="term" value="P:protein secretion by the type II secretion system"/>
    <property type="evidence" value="ECO:0007669"/>
    <property type="project" value="InterPro"/>
</dbReference>
<gene>
    <name evidence="3" type="ORF">A3B14_02155</name>
</gene>
<evidence type="ECO:0000313" key="3">
    <source>
        <dbReference type="EMBL" id="OHB04192.1"/>
    </source>
</evidence>
<keyword evidence="2" id="KW-1133">Transmembrane helix</keyword>
<dbReference type="InterPro" id="IPR000983">
    <property type="entry name" value="Bac_GSPG_pilin"/>
</dbReference>
<dbReference type="SUPFAM" id="SSF54523">
    <property type="entry name" value="Pili subunits"/>
    <property type="match status" value="1"/>
</dbReference>
<evidence type="ECO:0008006" key="5">
    <source>
        <dbReference type="Google" id="ProtNLM"/>
    </source>
</evidence>
<sequence length="180" mass="19717">MSNSLPKKEEKNRGFSLVELLVVVGIIAILISVVIVGSQTVRSRGRDAQVRSDVSTIILAFERFRNNSADSPNYRYPGVYNQVQCLKASGTCWGGAYNGNSTISANLANYLSTIPTPPGTKSGELRHDAYLFYSGSSDPFGLGIGNGSWLVWPQEKPIPDCKGLARQESDGIYYCYQLLR</sequence>
<dbReference type="NCBIfam" id="TIGR02532">
    <property type="entry name" value="IV_pilin_GFxxxE"/>
    <property type="match status" value="1"/>
</dbReference>
<comment type="caution">
    <text evidence="3">The sequence shown here is derived from an EMBL/GenBank/DDBJ whole genome shotgun (WGS) entry which is preliminary data.</text>
</comment>
<dbReference type="PROSITE" id="PS00409">
    <property type="entry name" value="PROKAR_NTER_METHYL"/>
    <property type="match status" value="1"/>
</dbReference>